<dbReference type="Proteomes" id="UP000648908">
    <property type="component" value="Unassembled WGS sequence"/>
</dbReference>
<proteinExistence type="predicted"/>
<organism evidence="1 2">
    <name type="scientific">Szabonella alba</name>
    <dbReference type="NCBI Taxonomy" id="2804194"/>
    <lineage>
        <taxon>Bacteria</taxon>
        <taxon>Pseudomonadati</taxon>
        <taxon>Pseudomonadota</taxon>
        <taxon>Alphaproteobacteria</taxon>
        <taxon>Rhodobacterales</taxon>
        <taxon>Paracoccaceae</taxon>
        <taxon>Szabonella</taxon>
    </lineage>
</organism>
<keyword evidence="2" id="KW-1185">Reference proteome</keyword>
<accession>A0A8K0VEX0</accession>
<dbReference type="RefSeq" id="WP_202688719.1">
    <property type="nucleotide sequence ID" value="NZ_JAESVN010000004.1"/>
</dbReference>
<name>A0A8K0VEX0_9RHOB</name>
<dbReference type="AlphaFoldDB" id="A0A8K0VEX0"/>
<protein>
    <submittedName>
        <fullName evidence="1">Uncharacterized protein</fullName>
    </submittedName>
</protein>
<gene>
    <name evidence="1" type="ORF">JL811_11270</name>
</gene>
<comment type="caution">
    <text evidence="1">The sequence shown here is derived from an EMBL/GenBank/DDBJ whole genome shotgun (WGS) entry which is preliminary data.</text>
</comment>
<sequence>MRAVLSFPVLLRPALAAGLAGALSLLALGARAETPEFSLYLSLWPVGGPEDEPVAGQAADTGVDGLTLYASGPDGPVLDLTAPLSDATLGALRAAVGALAAQVSTQDQTEVPRPSISVEWMISGVNSYTRGTAVLPANALPPEVIRAQEVLFGGALLP</sequence>
<reference evidence="1" key="1">
    <citation type="submission" date="2021-01" db="EMBL/GenBank/DDBJ databases">
        <title>Tabrizicola alba sp. nov. a motile alkaliphilic bacterium isolated from a soda lake.</title>
        <authorList>
            <person name="Szuroczki S."/>
            <person name="Abbaszade G."/>
            <person name="Schumann P."/>
            <person name="Toth E."/>
        </authorList>
    </citation>
    <scope>NUCLEOTIDE SEQUENCE</scope>
    <source>
        <strain evidence="1">DMG-N-6</strain>
    </source>
</reference>
<evidence type="ECO:0000313" key="2">
    <source>
        <dbReference type="Proteomes" id="UP000648908"/>
    </source>
</evidence>
<dbReference type="EMBL" id="JAESVN010000004">
    <property type="protein sequence ID" value="MBL4917800.1"/>
    <property type="molecule type" value="Genomic_DNA"/>
</dbReference>
<evidence type="ECO:0000313" key="1">
    <source>
        <dbReference type="EMBL" id="MBL4917800.1"/>
    </source>
</evidence>